<dbReference type="Gene3D" id="3.30.530.20">
    <property type="match status" value="1"/>
</dbReference>
<protein>
    <submittedName>
        <fullName evidence="1">Uncharacterized protein</fullName>
    </submittedName>
</protein>
<sequence>MRRHPALTWGGRLVPVVPLLYPAVYRPWQLRWGATRTEVAQRVPGDEIVPGPHWSATRAVSIAADPEDVWPWLVQMGAGDRAGWYSYDLVDNGGKPSAGEIRPELQRLEVGDPVRLVAGSPAAFRVGSIDPGRSLVYAHSHDGGTVTAALVLRPDGPGRSRLVHRVRFRIPPSPFAVGWAALMDAGDFVMSRRMLLGIRDRAERHARRRRGGPPPVDESHGATMDFRLMIPVRRPPGAAFALLADVQEHVGAPARTGVRMSKSPLGPTAEGTRWHERVRLAPGWWMSVDSVVTAIEEPELLGMDFRSAWFTGHLDYRIESTPGGCLLRQHFVMRLPRPLQSWSARVDARLRPRLLDRLAEVRDAIEQGV</sequence>
<accession>A0AA46S9W2</accession>
<organism evidence="1 2">
    <name type="scientific">Rhodococcus aetherivorans</name>
    <dbReference type="NCBI Taxonomy" id="191292"/>
    <lineage>
        <taxon>Bacteria</taxon>
        <taxon>Bacillati</taxon>
        <taxon>Actinomycetota</taxon>
        <taxon>Actinomycetes</taxon>
        <taxon>Mycobacteriales</taxon>
        <taxon>Nocardiaceae</taxon>
        <taxon>Rhodococcus</taxon>
    </lineage>
</organism>
<gene>
    <name evidence="1" type="ORF">OCS65_25850</name>
</gene>
<dbReference type="RefSeq" id="WP_231772051.1">
    <property type="nucleotide sequence ID" value="NZ_CP088969.1"/>
</dbReference>
<dbReference type="EMBL" id="CP106982">
    <property type="protein sequence ID" value="UYF93815.1"/>
    <property type="molecule type" value="Genomic_DNA"/>
</dbReference>
<reference evidence="1" key="1">
    <citation type="submission" date="2022-09" db="EMBL/GenBank/DDBJ databases">
        <title>The genome sequence of Rhodococcus aetherivorans N1.</title>
        <authorList>
            <person name="Jiang W."/>
        </authorList>
    </citation>
    <scope>NUCLEOTIDE SEQUENCE</scope>
    <source>
        <strain evidence="1">N1</strain>
    </source>
</reference>
<dbReference type="AlphaFoldDB" id="A0AA46S9W2"/>
<proteinExistence type="predicted"/>
<dbReference type="InterPro" id="IPR023393">
    <property type="entry name" value="START-like_dom_sf"/>
</dbReference>
<evidence type="ECO:0000313" key="2">
    <source>
        <dbReference type="Proteomes" id="UP001163947"/>
    </source>
</evidence>
<dbReference type="Proteomes" id="UP001163947">
    <property type="component" value="Chromosome"/>
</dbReference>
<dbReference type="SUPFAM" id="SSF55961">
    <property type="entry name" value="Bet v1-like"/>
    <property type="match status" value="2"/>
</dbReference>
<dbReference type="GeneID" id="83623916"/>
<evidence type="ECO:0000313" key="1">
    <source>
        <dbReference type="EMBL" id="UYF93815.1"/>
    </source>
</evidence>
<name>A0AA46S9W2_9NOCA</name>